<name>A0A835FFY5_9POAL</name>
<dbReference type="PANTHER" id="PTHR31190">
    <property type="entry name" value="DNA-BINDING DOMAIN"/>
    <property type="match status" value="1"/>
</dbReference>
<evidence type="ECO:0000313" key="9">
    <source>
        <dbReference type="Proteomes" id="UP000636709"/>
    </source>
</evidence>
<comment type="subcellular location">
    <subcellularLocation>
        <location evidence="1">Nucleus</location>
    </subcellularLocation>
</comment>
<evidence type="ECO:0000313" key="8">
    <source>
        <dbReference type="EMBL" id="KAF8752723.1"/>
    </source>
</evidence>
<dbReference type="SMART" id="SM00380">
    <property type="entry name" value="AP2"/>
    <property type="match status" value="1"/>
</dbReference>
<keyword evidence="4" id="KW-0804">Transcription</keyword>
<dbReference type="PROSITE" id="PS51032">
    <property type="entry name" value="AP2_ERF"/>
    <property type="match status" value="1"/>
</dbReference>
<dbReference type="GO" id="GO:0003677">
    <property type="term" value="F:DNA binding"/>
    <property type="evidence" value="ECO:0007669"/>
    <property type="project" value="UniProtKB-KW"/>
</dbReference>
<dbReference type="InterPro" id="IPR044808">
    <property type="entry name" value="ERF_plant"/>
</dbReference>
<reference evidence="8" key="1">
    <citation type="submission" date="2020-07" db="EMBL/GenBank/DDBJ databases">
        <title>Genome sequence and genetic diversity analysis of an under-domesticated orphan crop, white fonio (Digitaria exilis).</title>
        <authorList>
            <person name="Bennetzen J.L."/>
            <person name="Chen S."/>
            <person name="Ma X."/>
            <person name="Wang X."/>
            <person name="Yssel A.E.J."/>
            <person name="Chaluvadi S.R."/>
            <person name="Johnson M."/>
            <person name="Gangashetty P."/>
            <person name="Hamidou F."/>
            <person name="Sanogo M.D."/>
            <person name="Zwaenepoel A."/>
            <person name="Wallace J."/>
            <person name="Van De Peer Y."/>
            <person name="Van Deynze A."/>
        </authorList>
    </citation>
    <scope>NUCLEOTIDE SEQUENCE</scope>
    <source>
        <tissue evidence="8">Leaves</tissue>
    </source>
</reference>
<keyword evidence="3" id="KW-0238">DNA-binding</keyword>
<evidence type="ECO:0000259" key="7">
    <source>
        <dbReference type="PROSITE" id="PS51032"/>
    </source>
</evidence>
<evidence type="ECO:0000256" key="3">
    <source>
        <dbReference type="ARBA" id="ARBA00023125"/>
    </source>
</evidence>
<dbReference type="InterPro" id="IPR016177">
    <property type="entry name" value="DNA-bd_dom_sf"/>
</dbReference>
<feature type="domain" description="AP2/ERF" evidence="7">
    <location>
        <begin position="13"/>
        <end position="77"/>
    </location>
</feature>
<dbReference type="Gene3D" id="3.30.730.10">
    <property type="entry name" value="AP2/ERF domain"/>
    <property type="match status" value="1"/>
</dbReference>
<feature type="compositionally biased region" description="Polar residues" evidence="6">
    <location>
        <begin position="73"/>
        <end position="82"/>
    </location>
</feature>
<evidence type="ECO:0000256" key="1">
    <source>
        <dbReference type="ARBA" id="ARBA00004123"/>
    </source>
</evidence>
<dbReference type="SUPFAM" id="SSF54171">
    <property type="entry name" value="DNA-binding domain"/>
    <property type="match status" value="1"/>
</dbReference>
<protein>
    <recommendedName>
        <fullName evidence="7">AP2/ERF domain-containing protein</fullName>
    </recommendedName>
</protein>
<dbReference type="GO" id="GO:0005634">
    <property type="term" value="C:nucleus"/>
    <property type="evidence" value="ECO:0007669"/>
    <property type="project" value="UniProtKB-SubCell"/>
</dbReference>
<feature type="region of interest" description="Disordered" evidence="6">
    <location>
        <begin position="71"/>
        <end position="144"/>
    </location>
</feature>
<dbReference type="EMBL" id="JACEFO010000920">
    <property type="protein sequence ID" value="KAF8752723.1"/>
    <property type="molecule type" value="Genomic_DNA"/>
</dbReference>
<dbReference type="InterPro" id="IPR036955">
    <property type="entry name" value="AP2/ERF_dom_sf"/>
</dbReference>
<dbReference type="InterPro" id="IPR001471">
    <property type="entry name" value="AP2/ERF_dom"/>
</dbReference>
<evidence type="ECO:0000256" key="5">
    <source>
        <dbReference type="ARBA" id="ARBA00023242"/>
    </source>
</evidence>
<keyword evidence="9" id="KW-1185">Reference proteome</keyword>
<gene>
    <name evidence="8" type="ORF">HU200_011882</name>
</gene>
<dbReference type="Pfam" id="PF00847">
    <property type="entry name" value="AP2"/>
    <property type="match status" value="1"/>
</dbReference>
<dbReference type="GO" id="GO:0009873">
    <property type="term" value="P:ethylene-activated signaling pathway"/>
    <property type="evidence" value="ECO:0007669"/>
    <property type="project" value="InterPro"/>
</dbReference>
<dbReference type="Proteomes" id="UP000636709">
    <property type="component" value="Unassembled WGS sequence"/>
</dbReference>
<comment type="caution">
    <text evidence="8">The sequence shown here is derived from an EMBL/GenBank/DDBJ whole genome shotgun (WGS) entry which is preliminary data.</text>
</comment>
<sequence length="144" mass="15700">MIHNTHQREEEARRRPVHRQCATGPWAKFAAEIRDSDAKGRAHVWLGTFDSLEAAALAYDQAAFSVRGAARRCSTSPMSASRDSLRALQLPSSSSSSSSSSSAVPALLAGGSPVPRAQERHCHPKALPEQEQELFRSLPPQQEQ</sequence>
<evidence type="ECO:0000256" key="6">
    <source>
        <dbReference type="SAM" id="MobiDB-lite"/>
    </source>
</evidence>
<dbReference type="GO" id="GO:0003700">
    <property type="term" value="F:DNA-binding transcription factor activity"/>
    <property type="evidence" value="ECO:0007669"/>
    <property type="project" value="InterPro"/>
</dbReference>
<organism evidence="8 9">
    <name type="scientific">Digitaria exilis</name>
    <dbReference type="NCBI Taxonomy" id="1010633"/>
    <lineage>
        <taxon>Eukaryota</taxon>
        <taxon>Viridiplantae</taxon>
        <taxon>Streptophyta</taxon>
        <taxon>Embryophyta</taxon>
        <taxon>Tracheophyta</taxon>
        <taxon>Spermatophyta</taxon>
        <taxon>Magnoliopsida</taxon>
        <taxon>Liliopsida</taxon>
        <taxon>Poales</taxon>
        <taxon>Poaceae</taxon>
        <taxon>PACMAD clade</taxon>
        <taxon>Panicoideae</taxon>
        <taxon>Panicodae</taxon>
        <taxon>Paniceae</taxon>
        <taxon>Anthephorinae</taxon>
        <taxon>Digitaria</taxon>
    </lineage>
</organism>
<keyword evidence="5" id="KW-0539">Nucleus</keyword>
<proteinExistence type="predicted"/>
<feature type="compositionally biased region" description="Low complexity" evidence="6">
    <location>
        <begin position="92"/>
        <end position="102"/>
    </location>
</feature>
<dbReference type="AlphaFoldDB" id="A0A835FFY5"/>
<dbReference type="PANTHER" id="PTHR31190:SF72">
    <property type="entry name" value="AP2 DOMAIN CONTAINING PROTEIN, EXPRESSED"/>
    <property type="match status" value="1"/>
</dbReference>
<keyword evidence="2" id="KW-0805">Transcription regulation</keyword>
<accession>A0A835FFY5</accession>
<evidence type="ECO:0000256" key="4">
    <source>
        <dbReference type="ARBA" id="ARBA00023163"/>
    </source>
</evidence>
<evidence type="ECO:0000256" key="2">
    <source>
        <dbReference type="ARBA" id="ARBA00023015"/>
    </source>
</evidence>